<dbReference type="EMBL" id="BARS01004612">
    <property type="protein sequence ID" value="GAF80877.1"/>
    <property type="molecule type" value="Genomic_DNA"/>
</dbReference>
<feature type="non-terminal residue" evidence="2">
    <location>
        <position position="1"/>
    </location>
</feature>
<protein>
    <recommendedName>
        <fullName evidence="1">DUF5916 domain-containing protein</fullName>
    </recommendedName>
</protein>
<reference evidence="2" key="1">
    <citation type="journal article" date="2014" name="Front. Microbiol.">
        <title>High frequency of phylogenetically diverse reductive dehalogenase-homologous genes in deep subseafloor sedimentary metagenomes.</title>
        <authorList>
            <person name="Kawai M."/>
            <person name="Futagami T."/>
            <person name="Toyoda A."/>
            <person name="Takaki Y."/>
            <person name="Nishi S."/>
            <person name="Hori S."/>
            <person name="Arai W."/>
            <person name="Tsubouchi T."/>
            <person name="Morono Y."/>
            <person name="Uchiyama I."/>
            <person name="Ito T."/>
            <person name="Fujiyama A."/>
            <person name="Inagaki F."/>
            <person name="Takami H."/>
        </authorList>
    </citation>
    <scope>NUCLEOTIDE SEQUENCE</scope>
    <source>
        <strain evidence="2">Expedition CK06-06</strain>
    </source>
</reference>
<evidence type="ECO:0000313" key="2">
    <source>
        <dbReference type="EMBL" id="GAF80877.1"/>
    </source>
</evidence>
<dbReference type="AlphaFoldDB" id="X0SY74"/>
<feature type="non-terminal residue" evidence="2">
    <location>
        <position position="453"/>
    </location>
</feature>
<feature type="domain" description="DUF5916" evidence="1">
    <location>
        <begin position="47"/>
        <end position="142"/>
    </location>
</feature>
<sequence length="453" mass="51671">FNLVRDIRYKAEGVNWKPVSIDDGLVIRMSKLGHLIGIRGIIPGRQFEFRPYALSGMSETDVVSTKSKNETGFDLKYGITPDATFDLTVNPDYAQIEADVLDINLTRYPTRFPEKRDFFIEGKGIFQTPNHELFYSKRIGARGDILWGTKLSGRTQGGVEYGFIGSQTGDWDYFGLGSNDESKEKAMYGIARVRKGFSNGSSIGVMVTDKESKDDNYNRVFGIDGLFLYKKIYTTQFQVSSSFSPNLAMDNNSYFFNFARKANPLSAIIQLERVEPNYDINGTGFLSKELYRGYQIVQGMFIFNPFIEKSGIRQITVSTSGWIGKDILTKDYITSWQDKYPGIVIKPEYLQGKLKPENWLFHQSFSVRSTNEMRLGFRYSVGKTNEPTITYHTNDYRFNISSPRTGRIQKISVNTNINWGKFFNFSQKYLGTKYNITLNGTSWITSKMGLNLS</sequence>
<dbReference type="Pfam" id="PF19313">
    <property type="entry name" value="DUF5916"/>
    <property type="match status" value="1"/>
</dbReference>
<accession>X0SY74</accession>
<name>X0SY74_9ZZZZ</name>
<comment type="caution">
    <text evidence="2">The sequence shown here is derived from an EMBL/GenBank/DDBJ whole genome shotgun (WGS) entry which is preliminary data.</text>
</comment>
<evidence type="ECO:0000259" key="1">
    <source>
        <dbReference type="Pfam" id="PF19313"/>
    </source>
</evidence>
<organism evidence="2">
    <name type="scientific">marine sediment metagenome</name>
    <dbReference type="NCBI Taxonomy" id="412755"/>
    <lineage>
        <taxon>unclassified sequences</taxon>
        <taxon>metagenomes</taxon>
        <taxon>ecological metagenomes</taxon>
    </lineage>
</organism>
<dbReference type="InterPro" id="IPR045670">
    <property type="entry name" value="DUF5916"/>
</dbReference>
<proteinExistence type="predicted"/>
<gene>
    <name evidence="2" type="ORF">S01H1_09010</name>
</gene>